<name>A0A9X1UVK6_9FLAO</name>
<accession>A0A9X1UVK6</accession>
<organism evidence="2 3">
    <name type="scientific">Christiangramia crocea</name>
    <dbReference type="NCBI Taxonomy" id="2904124"/>
    <lineage>
        <taxon>Bacteria</taxon>
        <taxon>Pseudomonadati</taxon>
        <taxon>Bacteroidota</taxon>
        <taxon>Flavobacteriia</taxon>
        <taxon>Flavobacteriales</taxon>
        <taxon>Flavobacteriaceae</taxon>
        <taxon>Christiangramia</taxon>
    </lineage>
</organism>
<dbReference type="EMBL" id="JAJSON010000015">
    <property type="protein sequence ID" value="MCG9971124.1"/>
    <property type="molecule type" value="Genomic_DNA"/>
</dbReference>
<evidence type="ECO:0000313" key="3">
    <source>
        <dbReference type="Proteomes" id="UP001139344"/>
    </source>
</evidence>
<protein>
    <recommendedName>
        <fullName evidence="4">Polymer-forming cytoskeletal protein</fullName>
    </recommendedName>
</protein>
<dbReference type="PROSITE" id="PS51257">
    <property type="entry name" value="PROKAR_LIPOPROTEIN"/>
    <property type="match status" value="1"/>
</dbReference>
<comment type="caution">
    <text evidence="2">The sequence shown here is derived from an EMBL/GenBank/DDBJ whole genome shotgun (WGS) entry which is preliminary data.</text>
</comment>
<keyword evidence="3" id="KW-1185">Reference proteome</keyword>
<feature type="chain" id="PRO_5040798246" description="Polymer-forming cytoskeletal protein" evidence="1">
    <location>
        <begin position="21"/>
        <end position="223"/>
    </location>
</feature>
<feature type="signal peptide" evidence="1">
    <location>
        <begin position="1"/>
        <end position="20"/>
    </location>
</feature>
<dbReference type="AlphaFoldDB" id="A0A9X1UVK6"/>
<reference evidence="2" key="1">
    <citation type="submission" date="2021-12" db="EMBL/GenBank/DDBJ databases">
        <title>Description of Gramella crocea sp. nov., a new bacterium isolated from activated sludge.</title>
        <authorList>
            <person name="Zhang X."/>
        </authorList>
    </citation>
    <scope>NUCLEOTIDE SEQUENCE</scope>
    <source>
        <strain evidence="2">YB25</strain>
    </source>
</reference>
<dbReference type="Proteomes" id="UP001139344">
    <property type="component" value="Unassembled WGS sequence"/>
</dbReference>
<evidence type="ECO:0000313" key="2">
    <source>
        <dbReference type="EMBL" id="MCG9971124.1"/>
    </source>
</evidence>
<evidence type="ECO:0000256" key="1">
    <source>
        <dbReference type="SAM" id="SignalP"/>
    </source>
</evidence>
<dbReference type="RefSeq" id="WP_240097104.1">
    <property type="nucleotide sequence ID" value="NZ_JAJSON010000015.1"/>
</dbReference>
<evidence type="ECO:0008006" key="4">
    <source>
        <dbReference type="Google" id="ProtNLM"/>
    </source>
</evidence>
<sequence>MNKKLLVLCLSLVMALTGCQTDSVSEEIQVEELSISKEKTKTDEVTSKIHNPDWMIAIHNPDWMIAIHNPDWMIEGHEICADLDEYTGSKNLVVPHSSDPQEYGGLVELNKLNVGGILSICGELNVEKSVNIRHSGELNLTGFMMVGTYEEPQDLTINYGGHLNLNGTLIVTGDLILNNGFTMEFNNDLEHNNLVVEGEIIIENPEQEITGQYTDHSDHEHEH</sequence>
<proteinExistence type="predicted"/>
<keyword evidence="1" id="KW-0732">Signal</keyword>
<gene>
    <name evidence="2" type="ORF">LU635_05690</name>
</gene>